<sequence>MRLAKLNRSMSHRRALFRNLVSALIEHEQIKTTLPKAKAISRLTDRVITWSKYGLENIFFRRKAESYLMNWVQVRQHLFQNLAKRYENREGGYTRIHRIGYRTNDHAPLAVIELVDNPRDLKRDKVIRTVSRELALIELNKSVNSSLRSGHRKPAKAPDSVWRNSPCESELQAKKAIDEMVELLPELTRLNLNKVLSDNYVKAYQYCQPIKIPTREEAMEEVARRKMLRLELLDKAITSEDENGNKNPPSVGNSQSLLDSKTPLAPSFTTSKPKVGNYFHVKGIPTPLGPYTDFLYNVRLHFHRNLVLLNPKKLDGRQLPGFAALNNPDSAKSLDYIPSLEIDDEASDVDRDSNFNEFRRRKLKLTQRKKKFTSLDSKTSAQSSSASSV</sequence>
<dbReference type="AlphaFoldDB" id="A0AAV0ANA5"/>
<dbReference type="PROSITE" id="PS01167">
    <property type="entry name" value="RIBOSOMAL_L17"/>
    <property type="match status" value="1"/>
</dbReference>
<evidence type="ECO:0000256" key="5">
    <source>
        <dbReference type="SAM" id="MobiDB-lite"/>
    </source>
</evidence>
<dbReference type="Proteomes" id="UP001153365">
    <property type="component" value="Unassembled WGS sequence"/>
</dbReference>
<evidence type="ECO:0000256" key="2">
    <source>
        <dbReference type="ARBA" id="ARBA00022980"/>
    </source>
</evidence>
<dbReference type="NCBIfam" id="TIGR00059">
    <property type="entry name" value="L17"/>
    <property type="match status" value="1"/>
</dbReference>
<feature type="region of interest" description="Disordered" evidence="5">
    <location>
        <begin position="238"/>
        <end position="265"/>
    </location>
</feature>
<dbReference type="InterPro" id="IPR047859">
    <property type="entry name" value="Ribosomal_bL17_CS"/>
</dbReference>
<keyword evidence="2 4" id="KW-0689">Ribosomal protein</keyword>
<feature type="compositionally biased region" description="Polar residues" evidence="5">
    <location>
        <begin position="245"/>
        <end position="259"/>
    </location>
</feature>
<dbReference type="EMBL" id="CALTRL010000770">
    <property type="protein sequence ID" value="CAH7669607.1"/>
    <property type="molecule type" value="Genomic_DNA"/>
</dbReference>
<dbReference type="Gene3D" id="3.90.1030.10">
    <property type="entry name" value="Ribosomal protein L17"/>
    <property type="match status" value="1"/>
</dbReference>
<dbReference type="HAMAP" id="MF_01368">
    <property type="entry name" value="Ribosomal_bL17"/>
    <property type="match status" value="1"/>
</dbReference>
<evidence type="ECO:0000256" key="1">
    <source>
        <dbReference type="ARBA" id="ARBA00008777"/>
    </source>
</evidence>
<keyword evidence="7" id="KW-1185">Reference proteome</keyword>
<reference evidence="6" key="1">
    <citation type="submission" date="2022-06" db="EMBL/GenBank/DDBJ databases">
        <authorList>
            <consortium name="SYNGENTA / RWTH Aachen University"/>
        </authorList>
    </citation>
    <scope>NUCLEOTIDE SEQUENCE</scope>
</reference>
<dbReference type="GO" id="GO:0003735">
    <property type="term" value="F:structural constituent of ribosome"/>
    <property type="evidence" value="ECO:0007669"/>
    <property type="project" value="InterPro"/>
</dbReference>
<evidence type="ECO:0000313" key="7">
    <source>
        <dbReference type="Proteomes" id="UP001153365"/>
    </source>
</evidence>
<keyword evidence="3 4" id="KW-0687">Ribonucleoprotein</keyword>
<dbReference type="GO" id="GO:0005762">
    <property type="term" value="C:mitochondrial large ribosomal subunit"/>
    <property type="evidence" value="ECO:0007669"/>
    <property type="project" value="TreeGrafter"/>
</dbReference>
<proteinExistence type="inferred from homology"/>
<accession>A0AAV0ANA5</accession>
<dbReference type="SUPFAM" id="SSF64263">
    <property type="entry name" value="Prokaryotic ribosomal protein L17"/>
    <property type="match status" value="1"/>
</dbReference>
<dbReference type="PANTHER" id="PTHR14413">
    <property type="entry name" value="RIBOSOMAL PROTEIN L17"/>
    <property type="match status" value="1"/>
</dbReference>
<protein>
    <submittedName>
        <fullName evidence="6">Ribosomal protein L17</fullName>
    </submittedName>
</protein>
<comment type="similarity">
    <text evidence="1 4">Belongs to the bacterial ribosomal protein bL17 family.</text>
</comment>
<feature type="compositionally biased region" description="Low complexity" evidence="5">
    <location>
        <begin position="374"/>
        <end position="389"/>
    </location>
</feature>
<organism evidence="6 7">
    <name type="scientific">Phakopsora pachyrhizi</name>
    <name type="common">Asian soybean rust disease fungus</name>
    <dbReference type="NCBI Taxonomy" id="170000"/>
    <lineage>
        <taxon>Eukaryota</taxon>
        <taxon>Fungi</taxon>
        <taxon>Dikarya</taxon>
        <taxon>Basidiomycota</taxon>
        <taxon>Pucciniomycotina</taxon>
        <taxon>Pucciniomycetes</taxon>
        <taxon>Pucciniales</taxon>
        <taxon>Phakopsoraceae</taxon>
        <taxon>Phakopsora</taxon>
    </lineage>
</organism>
<dbReference type="Pfam" id="PF01196">
    <property type="entry name" value="Ribosomal_L17"/>
    <property type="match status" value="1"/>
</dbReference>
<name>A0AAV0ANA5_PHAPC</name>
<feature type="region of interest" description="Disordered" evidence="5">
    <location>
        <begin position="369"/>
        <end position="389"/>
    </location>
</feature>
<dbReference type="InterPro" id="IPR000456">
    <property type="entry name" value="Ribosomal_bL17"/>
</dbReference>
<dbReference type="InterPro" id="IPR036373">
    <property type="entry name" value="Ribosomal_bL17_sf"/>
</dbReference>
<dbReference type="PANTHER" id="PTHR14413:SF16">
    <property type="entry name" value="LARGE RIBOSOMAL SUBUNIT PROTEIN BL17M"/>
    <property type="match status" value="1"/>
</dbReference>
<evidence type="ECO:0000256" key="3">
    <source>
        <dbReference type="ARBA" id="ARBA00023274"/>
    </source>
</evidence>
<comment type="caution">
    <text evidence="6">The sequence shown here is derived from an EMBL/GenBank/DDBJ whole genome shotgun (WGS) entry which is preliminary data.</text>
</comment>
<gene>
    <name evidence="6" type="ORF">PPACK8108_LOCUS4247</name>
</gene>
<dbReference type="GO" id="GO:0006412">
    <property type="term" value="P:translation"/>
    <property type="evidence" value="ECO:0007669"/>
    <property type="project" value="InterPro"/>
</dbReference>
<evidence type="ECO:0000313" key="6">
    <source>
        <dbReference type="EMBL" id="CAH7669607.1"/>
    </source>
</evidence>
<evidence type="ECO:0000256" key="4">
    <source>
        <dbReference type="RuleBase" id="RU000660"/>
    </source>
</evidence>